<evidence type="ECO:0000256" key="1">
    <source>
        <dbReference type="SAM" id="Phobius"/>
    </source>
</evidence>
<evidence type="ECO:0000313" key="2">
    <source>
        <dbReference type="EMBL" id="GAF07853.1"/>
    </source>
</evidence>
<protein>
    <submittedName>
        <fullName evidence="2">Uncharacterized protein</fullName>
    </submittedName>
</protein>
<keyword evidence="1" id="KW-0812">Transmembrane</keyword>
<comment type="caution">
    <text evidence="2">The sequence shown here is derived from an EMBL/GenBank/DDBJ whole genome shotgun (WGS) entry which is preliminary data.</text>
</comment>
<feature type="transmembrane region" description="Helical" evidence="1">
    <location>
        <begin position="32"/>
        <end position="49"/>
    </location>
</feature>
<organism evidence="2 3">
    <name type="scientific">Paenibacillus pini JCM 16418</name>
    <dbReference type="NCBI Taxonomy" id="1236976"/>
    <lineage>
        <taxon>Bacteria</taxon>
        <taxon>Bacillati</taxon>
        <taxon>Bacillota</taxon>
        <taxon>Bacilli</taxon>
        <taxon>Bacillales</taxon>
        <taxon>Paenibacillaceae</taxon>
        <taxon>Paenibacillus</taxon>
    </lineage>
</organism>
<sequence length="54" mass="6246">MKSIKLMLFGVSLILVCIYIQGEPGIQFYGNEFFIGLLGFIFIFIGFFMKNDRD</sequence>
<gene>
    <name evidence="2" type="ORF">JCM16418_1885</name>
</gene>
<keyword evidence="3" id="KW-1185">Reference proteome</keyword>
<keyword evidence="1" id="KW-0472">Membrane</keyword>
<dbReference type="AlphaFoldDB" id="W7YJK1"/>
<keyword evidence="1" id="KW-1133">Transmembrane helix</keyword>
<dbReference type="EMBL" id="BAVZ01000004">
    <property type="protein sequence ID" value="GAF07853.1"/>
    <property type="molecule type" value="Genomic_DNA"/>
</dbReference>
<evidence type="ECO:0000313" key="3">
    <source>
        <dbReference type="Proteomes" id="UP000019364"/>
    </source>
</evidence>
<proteinExistence type="predicted"/>
<accession>W7YJK1</accession>
<reference evidence="2 3" key="1">
    <citation type="journal article" date="2014" name="Genome Announc.">
        <title>Draft Genome Sequence of Paenibacillus pini JCM 16418T, Isolated from the Rhizosphere of Pine Tree.</title>
        <authorList>
            <person name="Yuki M."/>
            <person name="Oshima K."/>
            <person name="Suda W."/>
            <person name="Oshida Y."/>
            <person name="Kitamura K."/>
            <person name="Iida Y."/>
            <person name="Hattori M."/>
            <person name="Ohkuma M."/>
        </authorList>
    </citation>
    <scope>NUCLEOTIDE SEQUENCE [LARGE SCALE GENOMIC DNA]</scope>
    <source>
        <strain evidence="2 3">JCM 16418</strain>
    </source>
</reference>
<name>W7YJK1_9BACL</name>
<dbReference type="Proteomes" id="UP000019364">
    <property type="component" value="Unassembled WGS sequence"/>
</dbReference>